<dbReference type="EC" id="3.1.1.31" evidence="3"/>
<evidence type="ECO:0000313" key="4">
    <source>
        <dbReference type="Proteomes" id="UP001251217"/>
    </source>
</evidence>
<dbReference type="PANTHER" id="PTHR30344">
    <property type="entry name" value="6-PHOSPHOGLUCONOLACTONASE-RELATED"/>
    <property type="match status" value="1"/>
</dbReference>
<dbReference type="PANTHER" id="PTHR30344:SF1">
    <property type="entry name" value="6-PHOSPHOGLUCONOLACTONASE"/>
    <property type="match status" value="1"/>
</dbReference>
<dbReference type="Gene3D" id="2.130.10.10">
    <property type="entry name" value="YVTN repeat-like/Quinoprotein amine dehydrogenase"/>
    <property type="match status" value="1"/>
</dbReference>
<protein>
    <submittedName>
        <fullName evidence="3">6-phosphogluconolactonase</fullName>
        <ecNumber evidence="3">3.1.1.31</ecNumber>
    </submittedName>
</protein>
<dbReference type="InterPro" id="IPR019405">
    <property type="entry name" value="Lactonase_7-beta_prop"/>
</dbReference>
<evidence type="ECO:0000256" key="1">
    <source>
        <dbReference type="ARBA" id="ARBA00005564"/>
    </source>
</evidence>
<keyword evidence="3" id="KW-0378">Hydrolase</keyword>
<dbReference type="Proteomes" id="UP001251217">
    <property type="component" value="Unassembled WGS sequence"/>
</dbReference>
<accession>A0ABU1X8N1</accession>
<comment type="caution">
    <text evidence="3">The sequence shown here is derived from an EMBL/GenBank/DDBJ whole genome shotgun (WGS) entry which is preliminary data.</text>
</comment>
<evidence type="ECO:0000256" key="2">
    <source>
        <dbReference type="SAM" id="MobiDB-lite"/>
    </source>
</evidence>
<sequence>MTSGSKTTGESAPATGTAADSKCRVTERRRARWAAAMGSILLPGMMVLPLPAEAFADAPAPSSPGYHLYAHGFLSDGVVGYNATDTAAPQPIPGVPSGVASWPQVASPDGRFLYVASGATRTLLVYAIGHDGHLTALPGMTLPDIPVDIAFTADSRRAYVVMGVANASIMALTIRDDGTPVPNGPTVPFGAPADGVSSAVVSPDGRNLYAASYLMDQLVRFAINDDGTVTPAQQRIPTGSGPIYPTITPDGRHLYIANERGGSVSGYTIAGDGTLSPVAGSPFTSGLLPHVMSVTPDSKYVYVPNMGSNFISAYAVQPDGALRPLPDAPFGNGPLGPMSESSVMSPSGDALWVFGTDPAQVGQNILRRYHVGSGGALDPDETTVIRTDTRVADGRTLTLAPGW</sequence>
<feature type="region of interest" description="Disordered" evidence="2">
    <location>
        <begin position="1"/>
        <end position="23"/>
    </location>
</feature>
<organism evidence="3 4">
    <name type="scientific">Nocardia kruczakiae</name>
    <dbReference type="NCBI Taxonomy" id="261477"/>
    <lineage>
        <taxon>Bacteria</taxon>
        <taxon>Bacillati</taxon>
        <taxon>Actinomycetota</taxon>
        <taxon>Actinomycetes</taxon>
        <taxon>Mycobacteriales</taxon>
        <taxon>Nocardiaceae</taxon>
        <taxon>Nocardia</taxon>
    </lineage>
</organism>
<dbReference type="GO" id="GO:0017057">
    <property type="term" value="F:6-phosphogluconolactonase activity"/>
    <property type="evidence" value="ECO:0007669"/>
    <property type="project" value="UniProtKB-EC"/>
</dbReference>
<gene>
    <name evidence="3" type="ORF">J2W56_000623</name>
</gene>
<proteinExistence type="inferred from homology"/>
<dbReference type="RefSeq" id="WP_310398814.1">
    <property type="nucleotide sequence ID" value="NZ_JAVDWW010000001.1"/>
</dbReference>
<evidence type="ECO:0000313" key="3">
    <source>
        <dbReference type="EMBL" id="MDR7166905.1"/>
    </source>
</evidence>
<dbReference type="InterPro" id="IPR050282">
    <property type="entry name" value="Cycloisomerase_2"/>
</dbReference>
<dbReference type="EMBL" id="JAVDWW010000001">
    <property type="protein sequence ID" value="MDR7166905.1"/>
    <property type="molecule type" value="Genomic_DNA"/>
</dbReference>
<reference evidence="3 4" key="1">
    <citation type="submission" date="2023-07" db="EMBL/GenBank/DDBJ databases">
        <title>Sorghum-associated microbial communities from plants grown in Nebraska, USA.</title>
        <authorList>
            <person name="Schachtman D."/>
        </authorList>
    </citation>
    <scope>NUCLEOTIDE SEQUENCE [LARGE SCALE GENOMIC DNA]</scope>
    <source>
        <strain evidence="3 4">4272</strain>
    </source>
</reference>
<dbReference type="InterPro" id="IPR015943">
    <property type="entry name" value="WD40/YVTN_repeat-like_dom_sf"/>
</dbReference>
<name>A0ABU1X8N1_9NOCA</name>
<keyword evidence="4" id="KW-1185">Reference proteome</keyword>
<dbReference type="Pfam" id="PF10282">
    <property type="entry name" value="Lactonase"/>
    <property type="match status" value="1"/>
</dbReference>
<comment type="similarity">
    <text evidence="1">Belongs to the cycloisomerase 2 family.</text>
</comment>
<feature type="compositionally biased region" description="Polar residues" evidence="2">
    <location>
        <begin position="1"/>
        <end position="10"/>
    </location>
</feature>
<dbReference type="SUPFAM" id="SSF75011">
    <property type="entry name" value="3-carboxy-cis,cis-mucoante lactonizing enzyme"/>
    <property type="match status" value="1"/>
</dbReference>